<dbReference type="Proteomes" id="UP000032142">
    <property type="component" value="Unassembled WGS sequence"/>
</dbReference>
<sequence length="54" mass="6358">MWNEFIRSMRMEDLISNRDRELLLLPPLLTNEPGDQLPLFLLATSCCNNHCKRV</sequence>
<evidence type="ECO:0000313" key="2">
    <source>
        <dbReference type="Proteomes" id="UP000032142"/>
    </source>
</evidence>
<accession>A0A0B0NVB5</accession>
<keyword evidence="2" id="KW-1185">Reference proteome</keyword>
<reference evidence="2" key="1">
    <citation type="submission" date="2014-09" db="EMBL/GenBank/DDBJ databases">
        <authorList>
            <person name="Mudge J."/>
            <person name="Ramaraj T."/>
            <person name="Lindquist I.E."/>
            <person name="Bharti A.K."/>
            <person name="Sundararajan A."/>
            <person name="Cameron C.T."/>
            <person name="Woodward J.E."/>
            <person name="May G.D."/>
            <person name="Brubaker C."/>
            <person name="Broadhvest J."/>
            <person name="Wilkins T.A."/>
        </authorList>
    </citation>
    <scope>NUCLEOTIDE SEQUENCE</scope>
    <source>
        <strain evidence="2">cv. AKA8401</strain>
    </source>
</reference>
<protein>
    <submittedName>
        <fullName evidence="1">Putative callose synthase 6-like protein</fullName>
    </submittedName>
</protein>
<dbReference type="EMBL" id="KN402839">
    <property type="protein sequence ID" value="KHG15031.1"/>
    <property type="molecule type" value="Genomic_DNA"/>
</dbReference>
<gene>
    <name evidence="1" type="ORF">F383_04125</name>
</gene>
<dbReference type="AlphaFoldDB" id="A0A0B0NVB5"/>
<proteinExistence type="predicted"/>
<name>A0A0B0NVB5_GOSAR</name>
<evidence type="ECO:0000313" key="1">
    <source>
        <dbReference type="EMBL" id="KHG15031.1"/>
    </source>
</evidence>
<organism evidence="1 2">
    <name type="scientific">Gossypium arboreum</name>
    <name type="common">Tree cotton</name>
    <name type="synonym">Gossypium nanking</name>
    <dbReference type="NCBI Taxonomy" id="29729"/>
    <lineage>
        <taxon>Eukaryota</taxon>
        <taxon>Viridiplantae</taxon>
        <taxon>Streptophyta</taxon>
        <taxon>Embryophyta</taxon>
        <taxon>Tracheophyta</taxon>
        <taxon>Spermatophyta</taxon>
        <taxon>Magnoliopsida</taxon>
        <taxon>eudicotyledons</taxon>
        <taxon>Gunneridae</taxon>
        <taxon>Pentapetalae</taxon>
        <taxon>rosids</taxon>
        <taxon>malvids</taxon>
        <taxon>Malvales</taxon>
        <taxon>Malvaceae</taxon>
        <taxon>Malvoideae</taxon>
        <taxon>Gossypium</taxon>
    </lineage>
</organism>